<dbReference type="Proteomes" id="UP001230220">
    <property type="component" value="Unassembled WGS sequence"/>
</dbReference>
<comment type="subunit">
    <text evidence="4 10">The complex is composed of two ATP-binding proteins (PstB), two transmembrane proteins (PstC and PstA) and a solute-binding protein (PstS).</text>
</comment>
<proteinExistence type="inferred from homology"/>
<keyword evidence="10" id="KW-1003">Cell membrane</keyword>
<feature type="region of interest" description="Disordered" evidence="11">
    <location>
        <begin position="25"/>
        <end position="44"/>
    </location>
</feature>
<evidence type="ECO:0000256" key="3">
    <source>
        <dbReference type="ARBA" id="ARBA00008725"/>
    </source>
</evidence>
<reference evidence="13 14" key="1">
    <citation type="submission" date="2023-07" db="EMBL/GenBank/DDBJ databases">
        <title>Genomic Encyclopedia of Type Strains, Phase IV (KMG-IV): sequencing the most valuable type-strain genomes for metagenomic binning, comparative biology and taxonomic classification.</title>
        <authorList>
            <person name="Goeker M."/>
        </authorList>
    </citation>
    <scope>NUCLEOTIDE SEQUENCE [LARGE SCALE GENOMIC DNA]</scope>
    <source>
        <strain evidence="13 14">DSM 16784</strain>
    </source>
</reference>
<evidence type="ECO:0000256" key="9">
    <source>
        <dbReference type="ARBA" id="ARBA00023288"/>
    </source>
</evidence>
<keyword evidence="5 10" id="KW-0813">Transport</keyword>
<evidence type="ECO:0000256" key="2">
    <source>
        <dbReference type="ARBA" id="ARBA00004193"/>
    </source>
</evidence>
<dbReference type="Gene3D" id="3.40.190.10">
    <property type="entry name" value="Periplasmic binding protein-like II"/>
    <property type="match status" value="2"/>
</dbReference>
<comment type="function">
    <text evidence="10">Involved in the system for phosphate transport across the cytoplasmic membrane.</text>
</comment>
<dbReference type="PROSITE" id="PS51257">
    <property type="entry name" value="PROKAR_LIPOPROTEIN"/>
    <property type="match status" value="1"/>
</dbReference>
<dbReference type="SUPFAM" id="SSF53850">
    <property type="entry name" value="Periplasmic binding protein-like II"/>
    <property type="match status" value="1"/>
</dbReference>
<dbReference type="PANTHER" id="PTHR30570:SF1">
    <property type="entry name" value="PHOSPHATE-BINDING PROTEIN PSTS"/>
    <property type="match status" value="1"/>
</dbReference>
<protein>
    <recommendedName>
        <fullName evidence="10">Phosphate-binding protein</fullName>
    </recommendedName>
</protein>
<evidence type="ECO:0000256" key="8">
    <source>
        <dbReference type="ARBA" id="ARBA00023139"/>
    </source>
</evidence>
<dbReference type="CDD" id="cd13653">
    <property type="entry name" value="PBP2_phosphate_like_1"/>
    <property type="match status" value="1"/>
</dbReference>
<keyword evidence="14" id="KW-1185">Reference proteome</keyword>
<evidence type="ECO:0000256" key="7">
    <source>
        <dbReference type="ARBA" id="ARBA00022729"/>
    </source>
</evidence>
<evidence type="ECO:0000256" key="11">
    <source>
        <dbReference type="SAM" id="MobiDB-lite"/>
    </source>
</evidence>
<dbReference type="PANTHER" id="PTHR30570">
    <property type="entry name" value="PERIPLASMIC PHOSPHATE BINDING COMPONENT OF PHOSPHATE ABC TRANSPORTER"/>
    <property type="match status" value="1"/>
</dbReference>
<comment type="function">
    <text evidence="1">Part of the ABC transporter complex PstSACB involved in phosphate import.</text>
</comment>
<evidence type="ECO:0000256" key="1">
    <source>
        <dbReference type="ARBA" id="ARBA00002841"/>
    </source>
</evidence>
<dbReference type="EMBL" id="JAUSUR010000001">
    <property type="protein sequence ID" value="MDQ0359662.1"/>
    <property type="molecule type" value="Genomic_DNA"/>
</dbReference>
<sequence length="280" mass="29443">MKRIFGMIGIVVVCSLVLVGCGGKSDAKDDSANKNEPKSDLVVGGSTSIQPLMEQIAESYNKAGEGTITVQGGGSGVGTKGATDGTFDVGMASRDLEGSEVDALDGTEIALDGIVIIVNKDNPVKELSLEQAKQIYTGEITNWKDVGGNDQEIAVVSREEGSGTRDGFESIVGFETDQLVANADIQNATGAVTTSVSGNAQAIGYISMGSVSEEVNVLTVEGVDASVETVKDGSYKLQRPFILCVKKDSNAGDKLYDFIFSDEGKKLIEDHKYIPVDRAE</sequence>
<comment type="similarity">
    <text evidence="3 10">Belongs to the PstS family.</text>
</comment>
<comment type="caution">
    <text evidence="13">The sequence shown here is derived from an EMBL/GenBank/DDBJ whole genome shotgun (WGS) entry which is preliminary data.</text>
</comment>
<dbReference type="RefSeq" id="WP_307404965.1">
    <property type="nucleotide sequence ID" value="NZ_JAUSUR010000001.1"/>
</dbReference>
<evidence type="ECO:0000256" key="10">
    <source>
        <dbReference type="RuleBase" id="RU367119"/>
    </source>
</evidence>
<comment type="subcellular location">
    <subcellularLocation>
        <location evidence="2 10">Cell membrane</location>
        <topology evidence="2 10">Lipid-anchor</topology>
    </subcellularLocation>
</comment>
<name>A0ABU0DYE8_9FIRM</name>
<gene>
    <name evidence="13" type="ORF">J2S15_000393</name>
</gene>
<evidence type="ECO:0000256" key="4">
    <source>
        <dbReference type="ARBA" id="ARBA00011529"/>
    </source>
</evidence>
<dbReference type="Pfam" id="PF12849">
    <property type="entry name" value="PBP_like_2"/>
    <property type="match status" value="1"/>
</dbReference>
<feature type="compositionally biased region" description="Basic and acidic residues" evidence="11">
    <location>
        <begin position="25"/>
        <end position="39"/>
    </location>
</feature>
<dbReference type="InterPro" id="IPR024370">
    <property type="entry name" value="PBP_domain"/>
</dbReference>
<evidence type="ECO:0000256" key="6">
    <source>
        <dbReference type="ARBA" id="ARBA00022592"/>
    </source>
</evidence>
<evidence type="ECO:0000313" key="14">
    <source>
        <dbReference type="Proteomes" id="UP001230220"/>
    </source>
</evidence>
<dbReference type="InterPro" id="IPR011862">
    <property type="entry name" value="Phos-bd"/>
</dbReference>
<keyword evidence="7" id="KW-0732">Signal</keyword>
<evidence type="ECO:0000256" key="5">
    <source>
        <dbReference type="ARBA" id="ARBA00022448"/>
    </source>
</evidence>
<feature type="domain" description="PBP" evidence="12">
    <location>
        <begin position="36"/>
        <end position="263"/>
    </location>
</feature>
<organism evidence="13 14">
    <name type="scientific">Breznakia pachnodae</name>
    <dbReference type="NCBI Taxonomy" id="265178"/>
    <lineage>
        <taxon>Bacteria</taxon>
        <taxon>Bacillati</taxon>
        <taxon>Bacillota</taxon>
        <taxon>Erysipelotrichia</taxon>
        <taxon>Erysipelotrichales</taxon>
        <taxon>Erysipelotrichaceae</taxon>
        <taxon>Breznakia</taxon>
    </lineage>
</organism>
<keyword evidence="6 10" id="KW-0592">Phosphate transport</keyword>
<dbReference type="NCBIfam" id="TIGR02136">
    <property type="entry name" value="ptsS_2"/>
    <property type="match status" value="1"/>
</dbReference>
<keyword evidence="9 10" id="KW-0449">Lipoprotein</keyword>
<evidence type="ECO:0000259" key="12">
    <source>
        <dbReference type="Pfam" id="PF12849"/>
    </source>
</evidence>
<dbReference type="InterPro" id="IPR050811">
    <property type="entry name" value="Phosphate_ABC_transporter"/>
</dbReference>
<keyword evidence="8 10" id="KW-0564">Palmitate</keyword>
<evidence type="ECO:0000313" key="13">
    <source>
        <dbReference type="EMBL" id="MDQ0359662.1"/>
    </source>
</evidence>
<keyword evidence="10" id="KW-0472">Membrane</keyword>
<accession>A0ABU0DYE8</accession>